<feature type="transmembrane region" description="Helical" evidence="1">
    <location>
        <begin position="6"/>
        <end position="22"/>
    </location>
</feature>
<reference evidence="2 3" key="1">
    <citation type="journal article" date="2015" name="Nature">
        <title>rRNA introns, odd ribosomes, and small enigmatic genomes across a large radiation of phyla.</title>
        <authorList>
            <person name="Brown C.T."/>
            <person name="Hug L.A."/>
            <person name="Thomas B.C."/>
            <person name="Sharon I."/>
            <person name="Castelle C.J."/>
            <person name="Singh A."/>
            <person name="Wilkins M.J."/>
            <person name="Williams K.H."/>
            <person name="Banfield J.F."/>
        </authorList>
    </citation>
    <scope>NUCLEOTIDE SEQUENCE [LARGE SCALE GENOMIC DNA]</scope>
</reference>
<dbReference type="EMBL" id="LBSR01000005">
    <property type="protein sequence ID" value="KKQ23078.1"/>
    <property type="molecule type" value="Genomic_DNA"/>
</dbReference>
<comment type="caution">
    <text evidence="2">The sequence shown here is derived from an EMBL/GenBank/DDBJ whole genome shotgun (WGS) entry which is preliminary data.</text>
</comment>
<sequence>MLIWVIPIIIIILIAVGAWWYLTKLKEPITPFPVFSPKIPQGAQINQGNAISDIEQNLNVLPSDNNSLIQELDQLGKDITNF</sequence>
<evidence type="ECO:0000313" key="2">
    <source>
        <dbReference type="EMBL" id="KKQ23078.1"/>
    </source>
</evidence>
<keyword evidence="1" id="KW-0472">Membrane</keyword>
<name>A0A0G0FVQ2_9BACT</name>
<dbReference type="Proteomes" id="UP000034044">
    <property type="component" value="Unassembled WGS sequence"/>
</dbReference>
<dbReference type="AlphaFoldDB" id="A0A0G0FVQ2"/>
<organism evidence="2 3">
    <name type="scientific">Candidatus Wolfebacteria bacterium GW2011_GWC1_37_10</name>
    <dbReference type="NCBI Taxonomy" id="1619010"/>
    <lineage>
        <taxon>Bacteria</taxon>
        <taxon>Candidatus Wolfeibacteriota</taxon>
    </lineage>
</organism>
<keyword evidence="1" id="KW-0812">Transmembrane</keyword>
<keyword evidence="1" id="KW-1133">Transmembrane helix</keyword>
<gene>
    <name evidence="2" type="ORF">US36_C0005G0029</name>
</gene>
<evidence type="ECO:0000256" key="1">
    <source>
        <dbReference type="SAM" id="Phobius"/>
    </source>
</evidence>
<evidence type="ECO:0000313" key="3">
    <source>
        <dbReference type="Proteomes" id="UP000034044"/>
    </source>
</evidence>
<protein>
    <submittedName>
        <fullName evidence="2">Uncharacterized protein</fullName>
    </submittedName>
</protein>
<proteinExistence type="predicted"/>
<accession>A0A0G0FVQ2</accession>